<sequence>MELDDLRRRWQQPAAASEPTLTHQKLEAMLASQPDTPLSEMTRHARREQRLVLMVIIFNVANFTNLSRRHFQGNTLVLLDVVVALMILFISWYAYRQRKIIRQLQVGDGSTYGHIRQSIRQLRTLMRNKGYGGMAFLTTIVLTVVYSQQAVILANLRAGTIDWVPTLALALALVALVVGLLYHERWQQQQRYGRYLDQLEATLRELETVER</sequence>
<dbReference type="Proteomes" id="UP000601099">
    <property type="component" value="Unassembled WGS sequence"/>
</dbReference>
<keyword evidence="3" id="KW-1185">Reference proteome</keyword>
<gene>
    <name evidence="2" type="ORF">I5L79_01900</name>
</gene>
<feature type="transmembrane region" description="Helical" evidence="1">
    <location>
        <begin position="163"/>
        <end position="182"/>
    </location>
</feature>
<comment type="caution">
    <text evidence="2">The sequence shown here is derived from an EMBL/GenBank/DDBJ whole genome shotgun (WGS) entry which is preliminary data.</text>
</comment>
<protein>
    <recommendedName>
        <fullName evidence="4">DUF2721 domain-containing protein</fullName>
    </recommendedName>
</protein>
<keyword evidence="1" id="KW-0812">Transmembrane</keyword>
<name>A0ABS0KWM5_9BACT</name>
<organism evidence="2 3">
    <name type="scientific">Hymenobacter guriensis</name>
    <dbReference type="NCBI Taxonomy" id="2793065"/>
    <lineage>
        <taxon>Bacteria</taxon>
        <taxon>Pseudomonadati</taxon>
        <taxon>Bacteroidota</taxon>
        <taxon>Cytophagia</taxon>
        <taxon>Cytophagales</taxon>
        <taxon>Hymenobacteraceae</taxon>
        <taxon>Hymenobacter</taxon>
    </lineage>
</organism>
<proteinExistence type="predicted"/>
<keyword evidence="1" id="KW-1133">Transmembrane helix</keyword>
<dbReference type="RefSeq" id="WP_196953318.1">
    <property type="nucleotide sequence ID" value="NZ_JADWYK010000001.1"/>
</dbReference>
<dbReference type="EMBL" id="JADWYK010000001">
    <property type="protein sequence ID" value="MBG8552278.1"/>
    <property type="molecule type" value="Genomic_DNA"/>
</dbReference>
<evidence type="ECO:0000313" key="3">
    <source>
        <dbReference type="Proteomes" id="UP000601099"/>
    </source>
</evidence>
<keyword evidence="1" id="KW-0472">Membrane</keyword>
<feature type="transmembrane region" description="Helical" evidence="1">
    <location>
        <begin position="130"/>
        <end position="151"/>
    </location>
</feature>
<evidence type="ECO:0000313" key="2">
    <source>
        <dbReference type="EMBL" id="MBG8552278.1"/>
    </source>
</evidence>
<reference evidence="2 3" key="1">
    <citation type="submission" date="2020-11" db="EMBL/GenBank/DDBJ databases">
        <title>Hymenobacter sp.</title>
        <authorList>
            <person name="Kim M.K."/>
        </authorList>
    </citation>
    <scope>NUCLEOTIDE SEQUENCE [LARGE SCALE GENOMIC DNA]</scope>
    <source>
        <strain evidence="2 3">BT594</strain>
    </source>
</reference>
<accession>A0ABS0KWM5</accession>
<feature type="transmembrane region" description="Helical" evidence="1">
    <location>
        <begin position="77"/>
        <end position="95"/>
    </location>
</feature>
<evidence type="ECO:0008006" key="4">
    <source>
        <dbReference type="Google" id="ProtNLM"/>
    </source>
</evidence>
<feature type="transmembrane region" description="Helical" evidence="1">
    <location>
        <begin position="51"/>
        <end position="71"/>
    </location>
</feature>
<evidence type="ECO:0000256" key="1">
    <source>
        <dbReference type="SAM" id="Phobius"/>
    </source>
</evidence>